<evidence type="ECO:0000313" key="3">
    <source>
        <dbReference type="Proteomes" id="UP000744980"/>
    </source>
</evidence>
<dbReference type="AlphaFoldDB" id="A0AAW4FV78"/>
<evidence type="ECO:0000313" key="2">
    <source>
        <dbReference type="EMBL" id="MBM3095229.1"/>
    </source>
</evidence>
<sequence length="60" mass="6351">MTQPLLISATVDLSVSPSWVARGRLVGMLTYSTVITQYLAHLGFAGSLTGVLLARASRAM</sequence>
<proteinExistence type="predicted"/>
<protein>
    <submittedName>
        <fullName evidence="2">Uncharacterized protein</fullName>
    </submittedName>
</protein>
<name>A0AAW4FV78_9HYPH</name>
<keyword evidence="1" id="KW-0472">Membrane</keyword>
<keyword evidence="3" id="KW-1185">Reference proteome</keyword>
<gene>
    <name evidence="2" type="ORF">GFB56_31385</name>
</gene>
<feature type="transmembrane region" description="Helical" evidence="1">
    <location>
        <begin position="35"/>
        <end position="54"/>
    </location>
</feature>
<reference evidence="2 3" key="1">
    <citation type="submission" date="2020-01" db="EMBL/GenBank/DDBJ databases">
        <title>Draft genome assembly of Ensifer adhaerens T173.</title>
        <authorList>
            <person name="Craig J.E."/>
            <person name="Stinchcombe J.R."/>
        </authorList>
    </citation>
    <scope>NUCLEOTIDE SEQUENCE [LARGE SCALE GENOMIC DNA]</scope>
    <source>
        <strain evidence="2 3">T173</strain>
    </source>
</reference>
<comment type="caution">
    <text evidence="2">The sequence shown here is derived from an EMBL/GenBank/DDBJ whole genome shotgun (WGS) entry which is preliminary data.</text>
</comment>
<dbReference type="EMBL" id="WXFA01000040">
    <property type="protein sequence ID" value="MBM3095229.1"/>
    <property type="molecule type" value="Genomic_DNA"/>
</dbReference>
<organism evidence="2 3">
    <name type="scientific">Ensifer canadensis</name>
    <dbReference type="NCBI Taxonomy" id="555315"/>
    <lineage>
        <taxon>Bacteria</taxon>
        <taxon>Pseudomonadati</taxon>
        <taxon>Pseudomonadota</taxon>
        <taxon>Alphaproteobacteria</taxon>
        <taxon>Hyphomicrobiales</taxon>
        <taxon>Rhizobiaceae</taxon>
        <taxon>Sinorhizobium/Ensifer group</taxon>
        <taxon>Ensifer</taxon>
    </lineage>
</organism>
<dbReference type="RefSeq" id="WP_156408098.1">
    <property type="nucleotide sequence ID" value="NZ_CP083373.1"/>
</dbReference>
<evidence type="ECO:0000256" key="1">
    <source>
        <dbReference type="SAM" id="Phobius"/>
    </source>
</evidence>
<dbReference type="Proteomes" id="UP000744980">
    <property type="component" value="Unassembled WGS sequence"/>
</dbReference>
<keyword evidence="1" id="KW-0812">Transmembrane</keyword>
<keyword evidence="1" id="KW-1133">Transmembrane helix</keyword>
<accession>A0AAW4FV78</accession>